<keyword evidence="5 7" id="KW-0326">Glycosidase</keyword>
<keyword evidence="11" id="KW-1185">Reference proteome</keyword>
<evidence type="ECO:0000259" key="9">
    <source>
        <dbReference type="Pfam" id="PF00150"/>
    </source>
</evidence>
<dbReference type="AlphaFoldDB" id="A0A844G2P3"/>
<proteinExistence type="inferred from homology"/>
<feature type="chain" id="PRO_5032453181" evidence="8">
    <location>
        <begin position="22"/>
        <end position="510"/>
    </location>
</feature>
<dbReference type="InterPro" id="IPR050386">
    <property type="entry name" value="Glycosyl_hydrolase_5"/>
</dbReference>
<evidence type="ECO:0000313" key="11">
    <source>
        <dbReference type="Proteomes" id="UP000435649"/>
    </source>
</evidence>
<dbReference type="Proteomes" id="UP000435649">
    <property type="component" value="Unassembled WGS sequence"/>
</dbReference>
<evidence type="ECO:0000256" key="1">
    <source>
        <dbReference type="ARBA" id="ARBA00005641"/>
    </source>
</evidence>
<dbReference type="EMBL" id="VUNS01000008">
    <property type="protein sequence ID" value="MST97182.1"/>
    <property type="molecule type" value="Genomic_DNA"/>
</dbReference>
<evidence type="ECO:0000256" key="8">
    <source>
        <dbReference type="SAM" id="SignalP"/>
    </source>
</evidence>
<dbReference type="Pfam" id="PF00150">
    <property type="entry name" value="Cellulase"/>
    <property type="match status" value="1"/>
</dbReference>
<dbReference type="RefSeq" id="WP_106054227.1">
    <property type="nucleotide sequence ID" value="NZ_DBFCGB010000087.1"/>
</dbReference>
<dbReference type="PANTHER" id="PTHR31297">
    <property type="entry name" value="GLUCAN ENDO-1,6-BETA-GLUCOSIDASE B"/>
    <property type="match status" value="1"/>
</dbReference>
<dbReference type="GO" id="GO:0005576">
    <property type="term" value="C:extracellular region"/>
    <property type="evidence" value="ECO:0007669"/>
    <property type="project" value="TreeGrafter"/>
</dbReference>
<keyword evidence="8" id="KW-0732">Signal</keyword>
<evidence type="ECO:0000256" key="6">
    <source>
        <dbReference type="ARBA" id="ARBA00023326"/>
    </source>
</evidence>
<evidence type="ECO:0000256" key="2">
    <source>
        <dbReference type="ARBA" id="ARBA00022801"/>
    </source>
</evidence>
<dbReference type="Gene3D" id="2.60.120.260">
    <property type="entry name" value="Galactose-binding domain-like"/>
    <property type="match status" value="1"/>
</dbReference>
<comment type="caution">
    <text evidence="10">The sequence shown here is derived from an EMBL/GenBank/DDBJ whole genome shotgun (WGS) entry which is preliminary data.</text>
</comment>
<evidence type="ECO:0000256" key="7">
    <source>
        <dbReference type="RuleBase" id="RU361153"/>
    </source>
</evidence>
<comment type="similarity">
    <text evidence="1 7">Belongs to the glycosyl hydrolase 5 (cellulase A) family.</text>
</comment>
<dbReference type="Gene3D" id="3.20.20.80">
    <property type="entry name" value="Glycosidases"/>
    <property type="match status" value="1"/>
</dbReference>
<dbReference type="InterPro" id="IPR017853">
    <property type="entry name" value="GH"/>
</dbReference>
<dbReference type="GO" id="GO:0008422">
    <property type="term" value="F:beta-glucosidase activity"/>
    <property type="evidence" value="ECO:0007669"/>
    <property type="project" value="TreeGrafter"/>
</dbReference>
<keyword evidence="3" id="KW-0136">Cellulose degradation</keyword>
<dbReference type="PANTHER" id="PTHR31297:SF41">
    <property type="entry name" value="ENDOGLUCANASE, PUTATIVE (AFU_ORTHOLOGUE AFUA_5G01830)-RELATED"/>
    <property type="match status" value="1"/>
</dbReference>
<reference evidence="10 11" key="1">
    <citation type="submission" date="2019-08" db="EMBL/GenBank/DDBJ databases">
        <title>In-depth cultivation of the pig gut microbiome towards novel bacterial diversity and tailored functional studies.</title>
        <authorList>
            <person name="Wylensek D."/>
            <person name="Hitch T.C.A."/>
            <person name="Clavel T."/>
        </authorList>
    </citation>
    <scope>NUCLEOTIDE SEQUENCE [LARGE SCALE GENOMIC DNA]</scope>
    <source>
        <strain evidence="10 11">BBE-744-WT-12</strain>
    </source>
</reference>
<keyword evidence="4" id="KW-0119">Carbohydrate metabolism</keyword>
<dbReference type="SUPFAM" id="SSF51445">
    <property type="entry name" value="(Trans)glycosidases"/>
    <property type="match status" value="1"/>
</dbReference>
<feature type="domain" description="Glycoside hydrolase family 5" evidence="9">
    <location>
        <begin position="202"/>
        <end position="471"/>
    </location>
</feature>
<evidence type="ECO:0000313" key="10">
    <source>
        <dbReference type="EMBL" id="MST97182.1"/>
    </source>
</evidence>
<dbReference type="GO" id="GO:0030245">
    <property type="term" value="P:cellulose catabolic process"/>
    <property type="evidence" value="ECO:0007669"/>
    <property type="project" value="UniProtKB-KW"/>
</dbReference>
<organism evidence="10 11">
    <name type="scientific">Victivallis lenta</name>
    <dbReference type="NCBI Taxonomy" id="2606640"/>
    <lineage>
        <taxon>Bacteria</taxon>
        <taxon>Pseudomonadati</taxon>
        <taxon>Lentisphaerota</taxon>
        <taxon>Lentisphaeria</taxon>
        <taxon>Victivallales</taxon>
        <taxon>Victivallaceae</taxon>
        <taxon>Victivallis</taxon>
    </lineage>
</organism>
<evidence type="ECO:0000256" key="4">
    <source>
        <dbReference type="ARBA" id="ARBA00023277"/>
    </source>
</evidence>
<dbReference type="GO" id="GO:0009986">
    <property type="term" value="C:cell surface"/>
    <property type="evidence" value="ECO:0007669"/>
    <property type="project" value="TreeGrafter"/>
</dbReference>
<protein>
    <submittedName>
        <fullName evidence="10">Glycoside hydrolase family 5 protein</fullName>
    </submittedName>
</protein>
<feature type="signal peptide" evidence="8">
    <location>
        <begin position="1"/>
        <end position="21"/>
    </location>
</feature>
<keyword evidence="6" id="KW-0624">Polysaccharide degradation</keyword>
<evidence type="ECO:0000256" key="5">
    <source>
        <dbReference type="ARBA" id="ARBA00023295"/>
    </source>
</evidence>
<evidence type="ECO:0000256" key="3">
    <source>
        <dbReference type="ARBA" id="ARBA00023001"/>
    </source>
</evidence>
<keyword evidence="2 7" id="KW-0378">Hydrolase</keyword>
<dbReference type="InterPro" id="IPR001547">
    <property type="entry name" value="Glyco_hydro_5"/>
</dbReference>
<gene>
    <name evidence="10" type="ORF">FYJ85_09010</name>
</gene>
<sequence length="510" mass="57288">MKKAGMAMVLLTMAVFHVFSADDVVFSEGFDTPEAVAKYGPGDGISFVPEGGAGGSGCIRFHRDTVGDSWLLIPIDPAELRGRAIQVEAMMKAEKIAKPSPGYMGPKLMLNLQSPGENSHSEQEKVHGTYDWRKFQVFAQAASDVEKAVLAIGIQHGQGTLYMDDVKITLVPTGETEAFVPPAAPLPTRTKYRGMMSGYDLREADIRDFALDFGGNLLRWQLLRGKADTSTPELYRAWLDAELDKLDAVMPALKKYGVKVAIDLHGGPGTNQDRFLTNQLSWDVPNQNLFVETWEKIARRYKGNPMIYGYDLLNEPREDNYVYEPDGALEWNRLALRTAKAIRAIDAEVPIIIESAKGGGPAGLKTLRPVNLPNIIYSVHIYSPHTYTHQGITAAGRESRVVYPGSIDGVEWNRDKLRQTVQVVRDFQLKYNVPIFIGEFSAIAWAPGAERYLEDCISIFEEYGWDWTYHAFREWTGWSVEHGGVFENQFPVENSPRKQVLKKYFERNRE</sequence>
<name>A0A844G2P3_9BACT</name>
<accession>A0A844G2P3</accession>